<dbReference type="PANTHER" id="PTHR13947">
    <property type="entry name" value="GNAT FAMILY N-ACETYLTRANSFERASE"/>
    <property type="match status" value="1"/>
</dbReference>
<sequence length="165" mass="18649">MVPSEVSYEEGFRPGYLGRMIQMQGEYYDVVWAKPGVSFEVMMARQMCDFHDSYLPGRDLLLTAHVDGLMVGNIAVVGSQEERTGARLRWFHVDSAYQNRGIGRELLLRAVNFCRNAGFDIVWLWTMEGLDAAGHLYEDLGFNLTSDFVSGLPFHGVTMELMLGK</sequence>
<dbReference type="CDD" id="cd04301">
    <property type="entry name" value="NAT_SF"/>
    <property type="match status" value="1"/>
</dbReference>
<accession>A0A2P5P8N1</accession>
<dbReference type="PROSITE" id="PS51186">
    <property type="entry name" value="GNAT"/>
    <property type="match status" value="1"/>
</dbReference>
<dbReference type="AlphaFoldDB" id="A0A2P5P8N1"/>
<feature type="domain" description="N-acetyltransferase" evidence="2">
    <location>
        <begin position="10"/>
        <end position="164"/>
    </location>
</feature>
<dbReference type="Pfam" id="PF00583">
    <property type="entry name" value="Acetyltransf_1"/>
    <property type="match status" value="1"/>
</dbReference>
<dbReference type="EMBL" id="JQAN02000006">
    <property type="protein sequence ID" value="PPD58651.1"/>
    <property type="molecule type" value="Genomic_DNA"/>
</dbReference>
<dbReference type="PANTHER" id="PTHR13947:SF37">
    <property type="entry name" value="LD18367P"/>
    <property type="match status" value="1"/>
</dbReference>
<reference evidence="3 4" key="1">
    <citation type="journal article" date="2017" name="ISME J.">
        <title>Grape pomace compost harbors organohalide-respiring Dehalogenimonas species with novel reductive dehalogenase genes.</title>
        <authorList>
            <person name="Yang Y."/>
            <person name="Higgins S.A."/>
            <person name="Yan J."/>
            <person name="Simsir B."/>
            <person name="Chourey K."/>
            <person name="Iyer R."/>
            <person name="Hettich R.L."/>
            <person name="Baldwin B."/>
            <person name="Ogles D.M."/>
            <person name="Loffler F.E."/>
        </authorList>
    </citation>
    <scope>NUCLEOTIDE SEQUENCE [LARGE SCALE GENOMIC DNA]</scope>
    <source>
        <strain evidence="3 4">GP</strain>
    </source>
</reference>
<keyword evidence="4" id="KW-1185">Reference proteome</keyword>
<keyword evidence="1" id="KW-0808">Transferase</keyword>
<proteinExistence type="predicted"/>
<organism evidence="3 4">
    <name type="scientific">Dehalogenimonas etheniformans</name>
    <dbReference type="NCBI Taxonomy" id="1536648"/>
    <lineage>
        <taxon>Bacteria</taxon>
        <taxon>Bacillati</taxon>
        <taxon>Chloroflexota</taxon>
        <taxon>Dehalococcoidia</taxon>
        <taxon>Dehalococcoidales</taxon>
        <taxon>Dehalococcoidaceae</taxon>
        <taxon>Dehalogenimonas</taxon>
    </lineage>
</organism>
<protein>
    <submittedName>
        <fullName evidence="3">GNAT family N-acetyltransferase</fullName>
    </submittedName>
</protein>
<dbReference type="GO" id="GO:0008080">
    <property type="term" value="F:N-acetyltransferase activity"/>
    <property type="evidence" value="ECO:0007669"/>
    <property type="project" value="InterPro"/>
</dbReference>
<dbReference type="InterPro" id="IPR016181">
    <property type="entry name" value="Acyl_CoA_acyltransferase"/>
</dbReference>
<evidence type="ECO:0000313" key="4">
    <source>
        <dbReference type="Proteomes" id="UP000235653"/>
    </source>
</evidence>
<dbReference type="InterPro" id="IPR000182">
    <property type="entry name" value="GNAT_dom"/>
</dbReference>
<gene>
    <name evidence="3" type="ORF">JP09_001885</name>
</gene>
<dbReference type="Proteomes" id="UP000235653">
    <property type="component" value="Unassembled WGS sequence"/>
</dbReference>
<evidence type="ECO:0000313" key="3">
    <source>
        <dbReference type="EMBL" id="PPD58651.1"/>
    </source>
</evidence>
<dbReference type="InterPro" id="IPR050769">
    <property type="entry name" value="NAT_camello-type"/>
</dbReference>
<evidence type="ECO:0000256" key="1">
    <source>
        <dbReference type="ARBA" id="ARBA00022679"/>
    </source>
</evidence>
<dbReference type="SUPFAM" id="SSF55729">
    <property type="entry name" value="Acyl-CoA N-acyltransferases (Nat)"/>
    <property type="match status" value="1"/>
</dbReference>
<name>A0A2P5P8N1_9CHLR</name>
<comment type="caution">
    <text evidence="3">The sequence shown here is derived from an EMBL/GenBank/DDBJ whole genome shotgun (WGS) entry which is preliminary data.</text>
</comment>
<evidence type="ECO:0000259" key="2">
    <source>
        <dbReference type="PROSITE" id="PS51186"/>
    </source>
</evidence>
<dbReference type="Gene3D" id="3.40.630.30">
    <property type="match status" value="1"/>
</dbReference>